<sequence length="420" mass="45737">MECRNQSAWGKQVINGLIKFLIGGFLLLAVWGVFTPPFGPSQRGIETLEKIGVPAALTVAWIVVLVRIVLGGLLVTSAIKNLQAIHRAKRTGAGKIRPLFIYKALRQSTKRIAPVLGLLVLAPWVGEYLLGNIPLGILVALPFLVPLYGGGALLIREVTRRTSRGWPTIVLLGVAYGVIEAGLVDQSLFNQTFTDVPSLGVTPIPSLGISAYNAMAFIVGHAIWSISIPIAIVEMLTPRRRTTPWLGNVGLALTGLLYLLGCWIIFQDLQVTEEFLATPAQMIGAGTVALALIVTAFFFEKRPKDADGWVPKPWILGTGTFVWINAFFLRPESWAGVLFGAVFLLAGALVLFRLSRRREWSVRHEFALVAGTLPTYIFAGFVLTSLIRPQDTLAWIGNVIFALVAIGLLIATGNRVRKLE</sequence>
<dbReference type="AlphaFoldDB" id="A0AAV3UNF8"/>
<protein>
    <submittedName>
        <fullName evidence="2">Uncharacterized protein</fullName>
    </submittedName>
</protein>
<feature type="transmembrane region" description="Helical" evidence="1">
    <location>
        <begin position="167"/>
        <end position="189"/>
    </location>
</feature>
<feature type="transmembrane region" description="Helical" evidence="1">
    <location>
        <begin position="209"/>
        <end position="233"/>
    </location>
</feature>
<organism evidence="2 3">
    <name type="scientific">Haladaptatus pallidirubidus</name>
    <dbReference type="NCBI Taxonomy" id="1008152"/>
    <lineage>
        <taxon>Archaea</taxon>
        <taxon>Methanobacteriati</taxon>
        <taxon>Methanobacteriota</taxon>
        <taxon>Stenosarchaea group</taxon>
        <taxon>Halobacteria</taxon>
        <taxon>Halobacteriales</taxon>
        <taxon>Haladaptataceae</taxon>
        <taxon>Haladaptatus</taxon>
    </lineage>
</organism>
<feature type="transmembrane region" description="Helical" evidence="1">
    <location>
        <begin position="334"/>
        <end position="354"/>
    </location>
</feature>
<proteinExistence type="predicted"/>
<reference evidence="2 3" key="1">
    <citation type="journal article" date="2019" name="Int. J. Syst. Evol. Microbiol.">
        <title>The Global Catalogue of Microorganisms (GCM) 10K type strain sequencing project: providing services to taxonomists for standard genome sequencing and annotation.</title>
        <authorList>
            <consortium name="The Broad Institute Genomics Platform"/>
            <consortium name="The Broad Institute Genome Sequencing Center for Infectious Disease"/>
            <person name="Wu L."/>
            <person name="Ma J."/>
        </authorList>
    </citation>
    <scope>NUCLEOTIDE SEQUENCE [LARGE SCALE GENOMIC DNA]</scope>
    <source>
        <strain evidence="2 3">JCM 17504</strain>
    </source>
</reference>
<keyword evidence="1" id="KW-0812">Transmembrane</keyword>
<evidence type="ECO:0000313" key="3">
    <source>
        <dbReference type="Proteomes" id="UP001501729"/>
    </source>
</evidence>
<feature type="transmembrane region" description="Helical" evidence="1">
    <location>
        <begin position="136"/>
        <end position="155"/>
    </location>
</feature>
<feature type="transmembrane region" description="Helical" evidence="1">
    <location>
        <begin position="12"/>
        <end position="34"/>
    </location>
</feature>
<dbReference type="GeneID" id="68615680"/>
<name>A0AAV3UNF8_9EURY</name>
<feature type="transmembrane region" description="Helical" evidence="1">
    <location>
        <begin position="366"/>
        <end position="387"/>
    </location>
</feature>
<dbReference type="EMBL" id="BAABKX010000019">
    <property type="protein sequence ID" value="GAA5061059.1"/>
    <property type="molecule type" value="Genomic_DNA"/>
</dbReference>
<feature type="transmembrane region" description="Helical" evidence="1">
    <location>
        <begin position="311"/>
        <end position="328"/>
    </location>
</feature>
<feature type="transmembrane region" description="Helical" evidence="1">
    <location>
        <begin position="112"/>
        <end position="130"/>
    </location>
</feature>
<keyword evidence="1" id="KW-0472">Membrane</keyword>
<keyword evidence="1" id="KW-1133">Transmembrane helix</keyword>
<dbReference type="Proteomes" id="UP001501729">
    <property type="component" value="Unassembled WGS sequence"/>
</dbReference>
<gene>
    <name evidence="2" type="ORF">GCM10025751_46910</name>
</gene>
<keyword evidence="3" id="KW-1185">Reference proteome</keyword>
<evidence type="ECO:0000313" key="2">
    <source>
        <dbReference type="EMBL" id="GAA5061059.1"/>
    </source>
</evidence>
<feature type="transmembrane region" description="Helical" evidence="1">
    <location>
        <begin position="54"/>
        <end position="79"/>
    </location>
</feature>
<accession>A0AAV3UNF8</accession>
<feature type="transmembrane region" description="Helical" evidence="1">
    <location>
        <begin position="278"/>
        <end position="299"/>
    </location>
</feature>
<feature type="transmembrane region" description="Helical" evidence="1">
    <location>
        <begin position="393"/>
        <end position="411"/>
    </location>
</feature>
<comment type="caution">
    <text evidence="2">The sequence shown here is derived from an EMBL/GenBank/DDBJ whole genome shotgun (WGS) entry which is preliminary data.</text>
</comment>
<dbReference type="RefSeq" id="WP_227777009.1">
    <property type="nucleotide sequence ID" value="NZ_BAABKX010000019.1"/>
</dbReference>
<feature type="transmembrane region" description="Helical" evidence="1">
    <location>
        <begin position="245"/>
        <end position="266"/>
    </location>
</feature>
<evidence type="ECO:0000256" key="1">
    <source>
        <dbReference type="SAM" id="Phobius"/>
    </source>
</evidence>